<dbReference type="Proteomes" id="UP000807115">
    <property type="component" value="Chromosome 5"/>
</dbReference>
<dbReference type="EMBL" id="CM027684">
    <property type="protein sequence ID" value="KAG0531047.1"/>
    <property type="molecule type" value="Genomic_DNA"/>
</dbReference>
<sequence length="1846" mass="208479">MESATGALGTLLPKLGQLLQDEYNLQKGVKKDIQLVTRELESMHAALRDVGEVPQEQLIEVIKIWARDVRELSYDLEDIVDTFLVRVQGSEPPSKRSVKRFTNTMTSIMSNVKIRQGIKGIKERVKEVAERRHRYKVYDIAPTKTLFDPRITALYSKAASLVGIDEPREELISILTKEDGGMLSTEQRIVSIVGSGGLGKTTLAKAVYDKVKPQFSCTAFVSVSRDPDITKVFKEMLYELDNIQYKNILNTTLGQQQLIDLVHGFLKHKRYLVVIDDIWDTEPWEIIRSGLPDNDLKSRIITTTRIIDVAEYVGGCYKMKPLTHHHSKILFYGRIFGSASACPKQLSEVSENLLKKCGGVPLAIVTISSLLANKYRVNEWHDVCDSIGSGLGNNPRMDDMRKILLLSYYELTPQLKTCLLYLSIFPEDYVIDKLRLIWRWIAEGFVQQGDSEETNGLFELGESYFNELINRSLIQLVEIKGTGLVYGCQVHDLVLDLICSLSRQENFVSVLSEGVEIFPSSKICRLAIHNRKEGHNLGDNMNLLHPQLRSLTAFECPMYMIPPVVSFKLLRVLDLESCGSLEGYDLKHLGKLLLLRFISLRNTFVRMLPEELGHLKILQTLELQGSGVEDLPASIGELKGLMCLNADWTTRVADWIGKLTSLQHLLMYPGDGNDEHSVTRFVTGLGNLTDLRELRLLIKAYDEEQLRDLLETVLNLPKIVVLHFDYYGAQLNSSVNLEHSGFARCGHLRSLELQLLKFSSLPVWINARHLPKLCHLSLMLFDVDEQDLEKLGQFAELSHLHLLIVNTERRDAITCASGGFQNLRFFSITKPLKFLQGAMPKLEVLDFHFNVWLQTGAERDLDFFLGLGYLPSLRQVIIQINSLDAIPEVVEETEAALREAIHMHPNHPIPDISLSRQKLEKADNDRANNISYSDKGKGVEVAKGGSKSAYYSKSLSLARDGIDEPMDEIIKMLSEVDNEAYDKKLKIVPIVRSEGRKLKTTLAQKVFDKLKPQFDCAAFVLVGQNPDMRKVFTDILVGLDKQKFQDFHMTILNIMELIWLVRKSLINKRFFVVIDDIWDLKAWDIIKCALIGNSSGSAILVTSPNFDITVVIGGGEQLLPLSPSDSKKIFCKKLFGSENDCPAQLENICDNLIETCGGILSVIDETVTWLESIPPTVKEWQAVYERRKLDLSYPKLPDYLKKSLLYFSMFPKGYEISVERLVWAWIAEDFVHGTQGPQDLQKVQRSYISELIKENKIEAVEVDADGMALSCRAKDFVHDFIVSKSTKENLVAILNDSPNRALSTTVDRLSIQGNHSQQKAWFSKVKSLVAACDNLPTISGFTDLRVMDLAGCDSLQASHLKDIKKTTSLSYLAIGGKYIADIPTEITKLKLLRTLDLTASGLSELPQCIFLLKYLERLFVNGHMKIPDGIAKMSALQELGDINIVKPKTLKKLRKLSKLKVLRIAMWSWDEDKSSVEVWWDTLRSVLGFCKNIESLSILTFCSLDFMDGFDDNRGPPQTLKKLEIRHSVFHDKLPSWFGSLANVSSLTIEVNKLSKNINNTLGKLSALCSLSLTSKEVPEVYFVIDSETFKKLESLKFVCSAMIEMFAGPQSNDSQSQQLKRLTIVFQASRTKDINKDFSFGLDNLCSLEHVRVEINCFNANHQMVNNAEDAIRKELFRAGSGSSQPNLEIRRLDEESMVEEEDQTTGHRVARTSSLKTQDNGDESDSMDLLEVCYLSETKTCIGAAHKATCTMKTSAEVASKVLYHDISNNTFLNNVGILMSSTKIEKWTERMLQHEKTTEQQCSTALHREVDKLKQALANTQKEFEEFKKQMEEKICSLSVSCI</sequence>
<dbReference type="Gene3D" id="1.20.5.4130">
    <property type="match status" value="1"/>
</dbReference>
<dbReference type="PRINTS" id="PR00364">
    <property type="entry name" value="DISEASERSIST"/>
</dbReference>
<dbReference type="InterPro" id="IPR058922">
    <property type="entry name" value="WHD_DRP"/>
</dbReference>
<evidence type="ECO:0000256" key="6">
    <source>
        <dbReference type="ARBA" id="ARBA00023054"/>
    </source>
</evidence>
<dbReference type="SUPFAM" id="SSF52540">
    <property type="entry name" value="P-loop containing nucleoside triphosphate hydrolases"/>
    <property type="match status" value="2"/>
</dbReference>
<evidence type="ECO:0008006" key="15">
    <source>
        <dbReference type="Google" id="ProtNLM"/>
    </source>
</evidence>
<feature type="domain" description="Disease resistance R13L4/SHOC-2-like LRR" evidence="12">
    <location>
        <begin position="547"/>
        <end position="908"/>
    </location>
</feature>
<name>A0A921QZV3_SORBI</name>
<keyword evidence="4" id="KW-0547">Nucleotide-binding</keyword>
<dbReference type="InterPro" id="IPR041118">
    <property type="entry name" value="Rx_N"/>
</dbReference>
<feature type="domain" description="NB-ARC" evidence="9">
    <location>
        <begin position="964"/>
        <end position="1136"/>
    </location>
</feature>
<keyword evidence="6 7" id="KW-0175">Coiled coil</keyword>
<reference evidence="13" key="1">
    <citation type="journal article" date="2019" name="BMC Genomics">
        <title>A new reference genome for Sorghum bicolor reveals high levels of sequence similarity between sweet and grain genotypes: implications for the genetics of sugar metabolism.</title>
        <authorList>
            <person name="Cooper E.A."/>
            <person name="Brenton Z.W."/>
            <person name="Flinn B.S."/>
            <person name="Jenkins J."/>
            <person name="Shu S."/>
            <person name="Flowers D."/>
            <person name="Luo F."/>
            <person name="Wang Y."/>
            <person name="Xia P."/>
            <person name="Barry K."/>
            <person name="Daum C."/>
            <person name="Lipzen A."/>
            <person name="Yoshinaga Y."/>
            <person name="Schmutz J."/>
            <person name="Saski C."/>
            <person name="Vermerris W."/>
            <person name="Kresovich S."/>
        </authorList>
    </citation>
    <scope>NUCLEOTIDE SEQUENCE</scope>
</reference>
<feature type="region of interest" description="Disordered" evidence="8">
    <location>
        <begin position="1682"/>
        <end position="1725"/>
    </location>
</feature>
<evidence type="ECO:0000259" key="12">
    <source>
        <dbReference type="Pfam" id="PF23598"/>
    </source>
</evidence>
<dbReference type="InterPro" id="IPR055414">
    <property type="entry name" value="LRR_R13L4/SHOC2-like"/>
</dbReference>
<dbReference type="GO" id="GO:0002758">
    <property type="term" value="P:innate immune response-activating signaling pathway"/>
    <property type="evidence" value="ECO:0007669"/>
    <property type="project" value="UniProtKB-ARBA"/>
</dbReference>
<dbReference type="EMBL" id="CM027684">
    <property type="protein sequence ID" value="KAG0531048.1"/>
    <property type="molecule type" value="Genomic_DNA"/>
</dbReference>
<keyword evidence="3" id="KW-0677">Repeat</keyword>
<feature type="domain" description="Disease resistance protein winged helix" evidence="11">
    <location>
        <begin position="424"/>
        <end position="498"/>
    </location>
</feature>
<dbReference type="Pfam" id="PF23598">
    <property type="entry name" value="LRR_14"/>
    <property type="match status" value="2"/>
</dbReference>
<gene>
    <name evidence="13" type="ORF">BDA96_05G240500</name>
</gene>
<organism evidence="13 14">
    <name type="scientific">Sorghum bicolor</name>
    <name type="common">Sorghum</name>
    <name type="synonym">Sorghum vulgare</name>
    <dbReference type="NCBI Taxonomy" id="4558"/>
    <lineage>
        <taxon>Eukaryota</taxon>
        <taxon>Viridiplantae</taxon>
        <taxon>Streptophyta</taxon>
        <taxon>Embryophyta</taxon>
        <taxon>Tracheophyta</taxon>
        <taxon>Spermatophyta</taxon>
        <taxon>Magnoliopsida</taxon>
        <taxon>Liliopsida</taxon>
        <taxon>Poales</taxon>
        <taxon>Poaceae</taxon>
        <taxon>PACMAD clade</taxon>
        <taxon>Panicoideae</taxon>
        <taxon>Andropogonodae</taxon>
        <taxon>Andropogoneae</taxon>
        <taxon>Sorghinae</taxon>
        <taxon>Sorghum</taxon>
    </lineage>
</organism>
<evidence type="ECO:0000313" key="13">
    <source>
        <dbReference type="EMBL" id="KAG0531047.1"/>
    </source>
</evidence>
<dbReference type="Pfam" id="PF18052">
    <property type="entry name" value="Rx_N"/>
    <property type="match status" value="1"/>
</dbReference>
<keyword evidence="2" id="KW-0433">Leucine-rich repeat</keyword>
<evidence type="ECO:0000256" key="1">
    <source>
        <dbReference type="ARBA" id="ARBA00008894"/>
    </source>
</evidence>
<dbReference type="Gene3D" id="3.40.50.300">
    <property type="entry name" value="P-loop containing nucleotide triphosphate hydrolases"/>
    <property type="match status" value="2"/>
</dbReference>
<dbReference type="InterPro" id="IPR044974">
    <property type="entry name" value="Disease_R_plants"/>
</dbReference>
<accession>A0A921QZV3</accession>
<dbReference type="Gene3D" id="1.10.10.10">
    <property type="entry name" value="Winged helix-like DNA-binding domain superfamily/Winged helix DNA-binding domain"/>
    <property type="match status" value="2"/>
</dbReference>
<dbReference type="FunFam" id="1.10.10.10:FF:000322">
    <property type="entry name" value="Probable disease resistance protein At1g63360"/>
    <property type="match status" value="2"/>
</dbReference>
<evidence type="ECO:0000256" key="2">
    <source>
        <dbReference type="ARBA" id="ARBA00022614"/>
    </source>
</evidence>
<dbReference type="Gene3D" id="3.80.10.10">
    <property type="entry name" value="Ribonuclease Inhibitor"/>
    <property type="match status" value="2"/>
</dbReference>
<evidence type="ECO:0000259" key="11">
    <source>
        <dbReference type="Pfam" id="PF23559"/>
    </source>
</evidence>
<feature type="domain" description="Disease resistance N-terminal" evidence="10">
    <location>
        <begin position="7"/>
        <end position="97"/>
    </location>
</feature>
<dbReference type="PANTHER" id="PTHR23155">
    <property type="entry name" value="DISEASE RESISTANCE PROTEIN RP"/>
    <property type="match status" value="1"/>
</dbReference>
<dbReference type="InterPro" id="IPR002182">
    <property type="entry name" value="NB-ARC"/>
</dbReference>
<feature type="domain" description="NB-ARC" evidence="9">
    <location>
        <begin position="184"/>
        <end position="320"/>
    </location>
</feature>
<dbReference type="GO" id="GO:0042742">
    <property type="term" value="P:defense response to bacterium"/>
    <property type="evidence" value="ECO:0007669"/>
    <property type="project" value="UniProtKB-ARBA"/>
</dbReference>
<dbReference type="InterPro" id="IPR042197">
    <property type="entry name" value="Apaf_helical"/>
</dbReference>
<evidence type="ECO:0000256" key="4">
    <source>
        <dbReference type="ARBA" id="ARBA00022741"/>
    </source>
</evidence>
<evidence type="ECO:0000256" key="3">
    <source>
        <dbReference type="ARBA" id="ARBA00022737"/>
    </source>
</evidence>
<dbReference type="Pfam" id="PF23559">
    <property type="entry name" value="WHD_DRP"/>
    <property type="match status" value="2"/>
</dbReference>
<comment type="caution">
    <text evidence="13">The sequence shown here is derived from an EMBL/GenBank/DDBJ whole genome shotgun (WGS) entry which is preliminary data.</text>
</comment>
<evidence type="ECO:0000259" key="10">
    <source>
        <dbReference type="Pfam" id="PF18052"/>
    </source>
</evidence>
<dbReference type="PANTHER" id="PTHR23155:SF1210">
    <property type="entry name" value="AAA+ ATPASE DOMAIN-CONTAINING PROTEIN"/>
    <property type="match status" value="1"/>
</dbReference>
<dbReference type="Pfam" id="PF00931">
    <property type="entry name" value="NB-ARC"/>
    <property type="match status" value="2"/>
</dbReference>
<dbReference type="InterPro" id="IPR036388">
    <property type="entry name" value="WH-like_DNA-bd_sf"/>
</dbReference>
<comment type="similarity">
    <text evidence="1">Belongs to the disease resistance NB-LRR family.</text>
</comment>
<evidence type="ECO:0000256" key="5">
    <source>
        <dbReference type="ARBA" id="ARBA00022821"/>
    </source>
</evidence>
<feature type="coiled-coil region" evidence="7">
    <location>
        <begin position="1806"/>
        <end position="1840"/>
    </location>
</feature>
<feature type="domain" description="Disease resistance R13L4/SHOC-2-like LRR" evidence="12">
    <location>
        <begin position="1330"/>
        <end position="1677"/>
    </location>
</feature>
<dbReference type="CDD" id="cd14798">
    <property type="entry name" value="RX-CC_like"/>
    <property type="match status" value="1"/>
</dbReference>
<dbReference type="SUPFAM" id="SSF52047">
    <property type="entry name" value="RNI-like"/>
    <property type="match status" value="1"/>
</dbReference>
<proteinExistence type="inferred from homology"/>
<evidence type="ECO:0000313" key="14">
    <source>
        <dbReference type="Proteomes" id="UP000807115"/>
    </source>
</evidence>
<dbReference type="FunFam" id="3.40.50.300:FF:001091">
    <property type="entry name" value="Probable disease resistance protein At1g61300"/>
    <property type="match status" value="1"/>
</dbReference>
<dbReference type="InterPro" id="IPR027417">
    <property type="entry name" value="P-loop_NTPase"/>
</dbReference>
<reference evidence="13" key="2">
    <citation type="submission" date="2020-10" db="EMBL/GenBank/DDBJ databases">
        <authorList>
            <person name="Cooper E.A."/>
            <person name="Brenton Z.W."/>
            <person name="Flinn B.S."/>
            <person name="Jenkins J."/>
            <person name="Shu S."/>
            <person name="Flowers D."/>
            <person name="Luo F."/>
            <person name="Wang Y."/>
            <person name="Xia P."/>
            <person name="Barry K."/>
            <person name="Daum C."/>
            <person name="Lipzen A."/>
            <person name="Yoshinaga Y."/>
            <person name="Schmutz J."/>
            <person name="Saski C."/>
            <person name="Vermerris W."/>
            <person name="Kresovich S."/>
        </authorList>
    </citation>
    <scope>NUCLEOTIDE SEQUENCE</scope>
</reference>
<dbReference type="InterPro" id="IPR038005">
    <property type="entry name" value="RX-like_CC"/>
</dbReference>
<keyword evidence="5" id="KW-0611">Plant defense</keyword>
<evidence type="ECO:0000259" key="9">
    <source>
        <dbReference type="Pfam" id="PF00931"/>
    </source>
</evidence>
<evidence type="ECO:0000256" key="8">
    <source>
        <dbReference type="SAM" id="MobiDB-lite"/>
    </source>
</evidence>
<dbReference type="GO" id="GO:0009626">
    <property type="term" value="P:plant-type hypersensitive response"/>
    <property type="evidence" value="ECO:0007669"/>
    <property type="project" value="UniProtKB-ARBA"/>
</dbReference>
<feature type="domain" description="Disease resistance protein winged helix" evidence="11">
    <location>
        <begin position="1209"/>
        <end position="1281"/>
    </location>
</feature>
<dbReference type="Gene3D" id="1.10.8.430">
    <property type="entry name" value="Helical domain of apoptotic protease-activating factors"/>
    <property type="match status" value="1"/>
</dbReference>
<evidence type="ECO:0000256" key="7">
    <source>
        <dbReference type="SAM" id="Coils"/>
    </source>
</evidence>
<dbReference type="SUPFAM" id="SSF52058">
    <property type="entry name" value="L domain-like"/>
    <property type="match status" value="1"/>
</dbReference>
<dbReference type="GO" id="GO:0043531">
    <property type="term" value="F:ADP binding"/>
    <property type="evidence" value="ECO:0007669"/>
    <property type="project" value="InterPro"/>
</dbReference>
<protein>
    <recommendedName>
        <fullName evidence="15">AAA+ ATPase domain-containing protein</fullName>
    </recommendedName>
</protein>
<dbReference type="InterPro" id="IPR032675">
    <property type="entry name" value="LRR_dom_sf"/>
</dbReference>